<comment type="caution">
    <text evidence="1">The sequence shown here is derived from an EMBL/GenBank/DDBJ whole genome shotgun (WGS) entry which is preliminary data.</text>
</comment>
<gene>
    <name evidence="1" type="ORF">EDD60_12551</name>
</gene>
<dbReference type="AlphaFoldDB" id="A0A4R3YPX0"/>
<accession>A0A4R3YPX0</accession>
<protein>
    <submittedName>
        <fullName evidence="1">Uncharacterized protein</fullName>
    </submittedName>
</protein>
<evidence type="ECO:0000313" key="2">
    <source>
        <dbReference type="Proteomes" id="UP000295515"/>
    </source>
</evidence>
<organism evidence="1 2">
    <name type="scientific">Longibaculum muris</name>
    <dbReference type="NCBI Taxonomy" id="1796628"/>
    <lineage>
        <taxon>Bacteria</taxon>
        <taxon>Bacillati</taxon>
        <taxon>Bacillota</taxon>
        <taxon>Erysipelotrichia</taxon>
        <taxon>Erysipelotrichales</taxon>
        <taxon>Coprobacillaceae</taxon>
        <taxon>Longibaculum</taxon>
    </lineage>
</organism>
<dbReference type="RefSeq" id="WP_066445220.1">
    <property type="nucleotide sequence ID" value="NZ_JANKBF010000001.1"/>
</dbReference>
<reference evidence="1 2" key="1">
    <citation type="submission" date="2019-03" db="EMBL/GenBank/DDBJ databases">
        <title>Genomic Encyclopedia of Type Strains, Phase IV (KMG-IV): sequencing the most valuable type-strain genomes for metagenomic binning, comparative biology and taxonomic classification.</title>
        <authorList>
            <person name="Goeker M."/>
        </authorList>
    </citation>
    <scope>NUCLEOTIDE SEQUENCE [LARGE SCALE GENOMIC DNA]</scope>
    <source>
        <strain evidence="1 2">DSM 29487</strain>
    </source>
</reference>
<keyword evidence="2" id="KW-1185">Reference proteome</keyword>
<dbReference type="Pfam" id="PF20541">
    <property type="entry name" value="DUF6756"/>
    <property type="match status" value="1"/>
</dbReference>
<name>A0A4R3YPX0_9FIRM</name>
<dbReference type="Proteomes" id="UP000295515">
    <property type="component" value="Unassembled WGS sequence"/>
</dbReference>
<dbReference type="EMBL" id="SMCQ01000025">
    <property type="protein sequence ID" value="TCV92963.1"/>
    <property type="molecule type" value="Genomic_DNA"/>
</dbReference>
<evidence type="ECO:0000313" key="1">
    <source>
        <dbReference type="EMBL" id="TCV92963.1"/>
    </source>
</evidence>
<proteinExistence type="predicted"/>
<dbReference type="GeneID" id="98916459"/>
<dbReference type="InterPro" id="IPR046644">
    <property type="entry name" value="DUF6756"/>
</dbReference>
<sequence>MRNDVENIIKEFHLDRKRIFEVSKFKYASIIHQIEKTFVKNGQHIHWSNMGNGFQSQWSCIYKDISQQMNWYHLLPQIILDNKEPIYVLFEDTVDYQPKYWVYEMYIPELIVVIDNSNPDDFYLVSKKYDWLISECHEEVVCFLGDKLNYQVIK</sequence>